<dbReference type="NCBIfam" id="TIGR00762">
    <property type="entry name" value="DegV"/>
    <property type="match status" value="1"/>
</dbReference>
<accession>A0ABW1QW03</accession>
<dbReference type="InterPro" id="IPR003797">
    <property type="entry name" value="DegV"/>
</dbReference>
<name>A0ABW1QW03_9ACTN</name>
<dbReference type="SUPFAM" id="SSF82549">
    <property type="entry name" value="DAK1/DegV-like"/>
    <property type="match status" value="1"/>
</dbReference>
<dbReference type="EMBL" id="JBHSQI010000004">
    <property type="protein sequence ID" value="MFC6153709.1"/>
    <property type="molecule type" value="Genomic_DNA"/>
</dbReference>
<protein>
    <submittedName>
        <fullName evidence="2">DegV family protein</fullName>
    </submittedName>
</protein>
<dbReference type="PROSITE" id="PS51482">
    <property type="entry name" value="DEGV"/>
    <property type="match status" value="1"/>
</dbReference>
<dbReference type="Pfam" id="PF02645">
    <property type="entry name" value="DegV"/>
    <property type="match status" value="1"/>
</dbReference>
<evidence type="ECO:0000313" key="2">
    <source>
        <dbReference type="EMBL" id="MFC6153709.1"/>
    </source>
</evidence>
<dbReference type="PANTHER" id="PTHR33434:SF2">
    <property type="entry name" value="FATTY ACID-BINDING PROTEIN TM_1468"/>
    <property type="match status" value="1"/>
</dbReference>
<keyword evidence="3" id="KW-1185">Reference proteome</keyword>
<evidence type="ECO:0000313" key="3">
    <source>
        <dbReference type="Proteomes" id="UP001596098"/>
    </source>
</evidence>
<dbReference type="Proteomes" id="UP001596098">
    <property type="component" value="Unassembled WGS sequence"/>
</dbReference>
<dbReference type="Gene3D" id="3.30.1180.10">
    <property type="match status" value="1"/>
</dbReference>
<comment type="caution">
    <text evidence="2">The sequence shown here is derived from an EMBL/GenBank/DDBJ whole genome shotgun (WGS) entry which is preliminary data.</text>
</comment>
<sequence>MGARTVVVTDSTACLPADLAEQRGIVVVPLQVVIDDVGHDEGTDEVSPTAVAAALKGGSRVTTSRVTPETLTQLYRRLAAEGAEAIVSVHISGMVSGTYDSAVVAGRNSPIPVHTVDTRQVSANTGYAALAASDVLAAGGTALEAARAARRRAALSHSYFYVDTLEYLRRGGRVNAASAFLGGALAVKPLLTLREGKVTSLEKVRTAGKALARLEELIVTAAGEQQVELCIAHLDSPERAEKLAERLRERLADNLGDREVRVAEVGGVVGAHVGPGMVAGALAPVL</sequence>
<evidence type="ECO:0000256" key="1">
    <source>
        <dbReference type="ARBA" id="ARBA00023121"/>
    </source>
</evidence>
<gene>
    <name evidence="2" type="ORF">ACFPWU_08540</name>
</gene>
<dbReference type="Gene3D" id="3.40.50.10170">
    <property type="match status" value="1"/>
</dbReference>
<dbReference type="RefSeq" id="WP_128220001.1">
    <property type="nucleotide sequence ID" value="NZ_CP034929.1"/>
</dbReference>
<proteinExistence type="predicted"/>
<dbReference type="InterPro" id="IPR050270">
    <property type="entry name" value="DegV_domain_contain"/>
</dbReference>
<organism evidence="2 3">
    <name type="scientific">Nocardioides yefusunii</name>
    <dbReference type="NCBI Taxonomy" id="2500546"/>
    <lineage>
        <taxon>Bacteria</taxon>
        <taxon>Bacillati</taxon>
        <taxon>Actinomycetota</taxon>
        <taxon>Actinomycetes</taxon>
        <taxon>Propionibacteriales</taxon>
        <taxon>Nocardioidaceae</taxon>
        <taxon>Nocardioides</taxon>
    </lineage>
</organism>
<keyword evidence="1" id="KW-0446">Lipid-binding</keyword>
<dbReference type="PANTHER" id="PTHR33434">
    <property type="entry name" value="DEGV DOMAIN-CONTAINING PROTEIN DR_1986-RELATED"/>
    <property type="match status" value="1"/>
</dbReference>
<dbReference type="InterPro" id="IPR043168">
    <property type="entry name" value="DegV_C"/>
</dbReference>
<reference evidence="3" key="1">
    <citation type="journal article" date="2019" name="Int. J. Syst. Evol. Microbiol.">
        <title>The Global Catalogue of Microorganisms (GCM) 10K type strain sequencing project: providing services to taxonomists for standard genome sequencing and annotation.</title>
        <authorList>
            <consortium name="The Broad Institute Genomics Platform"/>
            <consortium name="The Broad Institute Genome Sequencing Center for Infectious Disease"/>
            <person name="Wu L."/>
            <person name="Ma J."/>
        </authorList>
    </citation>
    <scope>NUCLEOTIDE SEQUENCE [LARGE SCALE GENOMIC DNA]</scope>
    <source>
        <strain evidence="3">DFY28</strain>
    </source>
</reference>